<dbReference type="GO" id="GO:0003885">
    <property type="term" value="F:D-arabinono-1,4-lactone oxidase activity"/>
    <property type="evidence" value="ECO:0007669"/>
    <property type="project" value="InterPro"/>
</dbReference>
<dbReference type="Pfam" id="PF04030">
    <property type="entry name" value="ALO"/>
    <property type="match status" value="2"/>
</dbReference>
<dbReference type="PROSITE" id="PS51387">
    <property type="entry name" value="FAD_PCMH"/>
    <property type="match status" value="2"/>
</dbReference>
<dbReference type="Gramene" id="AUR62004553-RA">
    <property type="protein sequence ID" value="AUR62004553-RA:cds"/>
    <property type="gene ID" value="AUR62004553"/>
</dbReference>
<evidence type="ECO:0000256" key="5">
    <source>
        <dbReference type="ARBA" id="ARBA00022644"/>
    </source>
</evidence>
<organism evidence="11 12">
    <name type="scientific">Chenopodium quinoa</name>
    <name type="common">Quinoa</name>
    <dbReference type="NCBI Taxonomy" id="63459"/>
    <lineage>
        <taxon>Eukaryota</taxon>
        <taxon>Viridiplantae</taxon>
        <taxon>Streptophyta</taxon>
        <taxon>Embryophyta</taxon>
        <taxon>Tracheophyta</taxon>
        <taxon>Spermatophyta</taxon>
        <taxon>Magnoliopsida</taxon>
        <taxon>eudicotyledons</taxon>
        <taxon>Gunneridae</taxon>
        <taxon>Pentapetalae</taxon>
        <taxon>Caryophyllales</taxon>
        <taxon>Chenopodiaceae</taxon>
        <taxon>Chenopodioideae</taxon>
        <taxon>Atripliceae</taxon>
        <taxon>Chenopodium</taxon>
    </lineage>
</organism>
<feature type="domain" description="FAD-binding PCMH-type" evidence="10">
    <location>
        <begin position="607"/>
        <end position="788"/>
    </location>
</feature>
<evidence type="ECO:0000259" key="10">
    <source>
        <dbReference type="PROSITE" id="PS51387"/>
    </source>
</evidence>
<proteinExistence type="inferred from homology"/>
<dbReference type="InterPro" id="IPR016167">
    <property type="entry name" value="FAD-bd_PCMH_sub1"/>
</dbReference>
<dbReference type="PANTHER" id="PTHR13878:SF67">
    <property type="entry name" value="L-GULONOLACTONE OXIDASE 5"/>
    <property type="match status" value="1"/>
</dbReference>
<dbReference type="Pfam" id="PF22906">
    <property type="entry name" value="GULLO2-like_3rd"/>
    <property type="match status" value="2"/>
</dbReference>
<evidence type="ECO:0000256" key="1">
    <source>
        <dbReference type="ARBA" id="ARBA00001974"/>
    </source>
</evidence>
<evidence type="ECO:0000256" key="7">
    <source>
        <dbReference type="ARBA" id="ARBA00023002"/>
    </source>
</evidence>
<dbReference type="GO" id="GO:0071949">
    <property type="term" value="F:FAD binding"/>
    <property type="evidence" value="ECO:0007669"/>
    <property type="project" value="InterPro"/>
</dbReference>
<dbReference type="SUPFAM" id="SSF56176">
    <property type="entry name" value="FAD-binding/transporter-associated domain-like"/>
    <property type="match status" value="2"/>
</dbReference>
<evidence type="ECO:0000256" key="9">
    <source>
        <dbReference type="SAM" id="SignalP"/>
    </source>
</evidence>
<dbReference type="Gene3D" id="3.30.43.10">
    <property type="entry name" value="Uridine Diphospho-n-acetylenolpyruvylglucosamine Reductase, domain 2"/>
    <property type="match status" value="1"/>
</dbReference>
<dbReference type="GO" id="GO:0016020">
    <property type="term" value="C:membrane"/>
    <property type="evidence" value="ECO:0007669"/>
    <property type="project" value="InterPro"/>
</dbReference>
<keyword evidence="5" id="KW-0060">Ascorbate biosynthesis</keyword>
<reference evidence="11" key="2">
    <citation type="submission" date="2021-03" db="UniProtKB">
        <authorList>
            <consortium name="EnsemblPlants"/>
        </authorList>
    </citation>
    <scope>IDENTIFICATION</scope>
</reference>
<name>A0A803KZU3_CHEQI</name>
<dbReference type="InterPro" id="IPR050432">
    <property type="entry name" value="FAD-linked_Oxidoreductases_BP"/>
</dbReference>
<keyword evidence="7" id="KW-0560">Oxidoreductase</keyword>
<keyword evidence="6 9" id="KW-0732">Signal</keyword>
<dbReference type="InterPro" id="IPR036318">
    <property type="entry name" value="FAD-bd_PCMH-like_sf"/>
</dbReference>
<dbReference type="InterPro" id="IPR006094">
    <property type="entry name" value="Oxid_FAD_bind_N"/>
</dbReference>
<dbReference type="EC" id="1.1.3.8" evidence="4"/>
<dbReference type="InterPro" id="IPR010030">
    <property type="entry name" value="GULO_Plant"/>
</dbReference>
<dbReference type="GO" id="GO:0019853">
    <property type="term" value="P:L-ascorbic acid biosynthetic process"/>
    <property type="evidence" value="ECO:0007669"/>
    <property type="project" value="UniProtKB-UniPathway"/>
</dbReference>
<evidence type="ECO:0000313" key="12">
    <source>
        <dbReference type="Proteomes" id="UP000596660"/>
    </source>
</evidence>
<sequence>MMSFFSCKISCISPTTILFSTSFVMLLGIAVCSPPEDPIKCSNNRSNCTITNSYGAFPDRTTCRVAEVVYPASEDELIEAVAVATKNNRKVKVATRYSHSIPKLVCPDGEDGLLISTKNLNMIRNVDTMTGTMTVDSGVTLRQLINESAKVGLALPYAPYWWGLTIGGMMATAAHGSSLWGKGSAIHDHIVGLRIISPGRFEDRYVKVRTLNETDVDLDAAKVSLGVLGVISQVTFQLQPIFKRSITYTMKNDSDLGDQALTFGNQHEFADLTWYPSQKRVLYRTDDRVPLTTKGDALNDFTGFRPTLSSALAVIRSLEENQESRADAEGKCVAATLTTSLLRSNAFGLTNNGIVFTGYPVVGYQNRLQSSGTCLDSLNDALITACPWDSRVKGEFFHQTTFTIGMSKVKAFIQDVQRLVSLEPKSFCGTEEYNGILMRYVKASSAYLGKEEDGIDFDMTYYRSKDPLAPRLFEDILEELEQMAMFKYGGLPHWGKNRNLAFEGAIKKYKNGGKFIRVKERFDPQGLFSSEWTDQVLGLKQGLSIVKEGCALEGLCICSQDSHCAPNKGYYCQQGKIYKEARDPIKCSSGNSNCIITNSQESFPDRSICRAADVVYPTTEAEIISAVSTATMKKRKIKVATRYSHSVPKLVCPDGEDSLVISTKKLNEVLKVDKEAKTITVQSGMTLKRLIKEAAKYKLVLPHTPYWWGLTVGGMLGTGAHGSSWWLKGSAVHDYVVELRIISPGGDEDGYYKNRTLKEGDDDDLNAAKVSLGVLGVISQVTFKLEPLFKRSITLEETNDDSGLGEEALNFGKKHEFGDITWYPSQHKVMYRIDDRVPSTTPGNGVNNYLPFQSIAASLLVASRKIEELAEAINYADLKCFGGKAVSATLKGMAFGLTNNGKNFKGYPVIGYQNKLQASGGCLTPGSCLLKSYCPWDPRIDGEYFFIQGFSIGISKVKNFIQDVQKLVELEPKSLCGLDMYNGILMRYVSASTAYLGKDEDGIDFDIPFYRSKDPMAPRMFEDILEETEQMAMFKYRGMPHWGKNRNVAFEGAIKKYKDNEKFLDVKQRYDPSGLFSNDWTDQVLGLKEGLSIYKEGCALEGLCICSEDIHCSPKKGYFCKPGRVYKEAKVCRKVKSIGII</sequence>
<dbReference type="InterPro" id="IPR055154">
    <property type="entry name" value="GULLO2-like_C"/>
</dbReference>
<feature type="domain" description="FAD-binding PCMH-type" evidence="10">
    <location>
        <begin position="61"/>
        <end position="241"/>
    </location>
</feature>
<comment type="similarity">
    <text evidence="3">Belongs to the oxygen-dependent FAD-linked oxidoreductase family.</text>
</comment>
<reference evidence="11" key="1">
    <citation type="journal article" date="2017" name="Nature">
        <title>The genome of Chenopodium quinoa.</title>
        <authorList>
            <person name="Jarvis D.E."/>
            <person name="Ho Y.S."/>
            <person name="Lightfoot D.J."/>
            <person name="Schmoeckel S.M."/>
            <person name="Li B."/>
            <person name="Borm T.J.A."/>
            <person name="Ohyanagi H."/>
            <person name="Mineta K."/>
            <person name="Michell C.T."/>
            <person name="Saber N."/>
            <person name="Kharbatia N.M."/>
            <person name="Rupper R.R."/>
            <person name="Sharp A.R."/>
            <person name="Dally N."/>
            <person name="Boughton B.A."/>
            <person name="Woo Y.H."/>
            <person name="Gao G."/>
            <person name="Schijlen E.G.W.M."/>
            <person name="Guo X."/>
            <person name="Momin A.A."/>
            <person name="Negrao S."/>
            <person name="Al-Babili S."/>
            <person name="Gehring C."/>
            <person name="Roessner U."/>
            <person name="Jung C."/>
            <person name="Murphy K."/>
            <person name="Arold S.T."/>
            <person name="Gojobori T."/>
            <person name="van der Linden C.G."/>
            <person name="van Loo E.N."/>
            <person name="Jellen E.N."/>
            <person name="Maughan P.J."/>
            <person name="Tester M."/>
        </authorList>
    </citation>
    <scope>NUCLEOTIDE SEQUENCE [LARGE SCALE GENOMIC DNA]</scope>
    <source>
        <strain evidence="11">cv. PI 614886</strain>
    </source>
</reference>
<dbReference type="Pfam" id="PF01565">
    <property type="entry name" value="FAD_binding_4"/>
    <property type="match status" value="2"/>
</dbReference>
<accession>A0A803KZU3</accession>
<comment type="pathway">
    <text evidence="2">Cofactor biosynthesis; L-ascorbate biosynthesis.</text>
</comment>
<dbReference type="Proteomes" id="UP000596660">
    <property type="component" value="Unplaced"/>
</dbReference>
<dbReference type="PANTHER" id="PTHR13878">
    <property type="entry name" value="GULONOLACTONE OXIDASE"/>
    <property type="match status" value="1"/>
</dbReference>
<dbReference type="FunFam" id="3.30.465.10:FF:000033">
    <property type="entry name" value="L-gulonolactone oxidase 5"/>
    <property type="match status" value="2"/>
</dbReference>
<dbReference type="InterPro" id="IPR016169">
    <property type="entry name" value="FAD-bd_PCMH_sub2"/>
</dbReference>
<keyword evidence="12" id="KW-1185">Reference proteome</keyword>
<comment type="catalytic activity">
    <reaction evidence="8">
        <text>L-gulono-1,4-lactone + O2 = L-ascorbate + H2O2 + H(+)</text>
        <dbReference type="Rhea" id="RHEA:32363"/>
        <dbReference type="ChEBI" id="CHEBI:15378"/>
        <dbReference type="ChEBI" id="CHEBI:15379"/>
        <dbReference type="ChEBI" id="CHEBI:16240"/>
        <dbReference type="ChEBI" id="CHEBI:17587"/>
        <dbReference type="ChEBI" id="CHEBI:38290"/>
        <dbReference type="EC" id="1.1.3.8"/>
    </reaction>
</comment>
<dbReference type="NCBIfam" id="TIGR01677">
    <property type="entry name" value="pln_FAD_oxido"/>
    <property type="match status" value="2"/>
</dbReference>
<feature type="signal peptide" evidence="9">
    <location>
        <begin position="1"/>
        <end position="32"/>
    </location>
</feature>
<dbReference type="UniPathway" id="UPA00132"/>
<evidence type="ECO:0000256" key="2">
    <source>
        <dbReference type="ARBA" id="ARBA00005147"/>
    </source>
</evidence>
<dbReference type="InterPro" id="IPR007173">
    <property type="entry name" value="ALO_C"/>
</dbReference>
<dbReference type="GO" id="GO:0050105">
    <property type="term" value="F:L-gulonolactone oxidase activity"/>
    <property type="evidence" value="ECO:0007669"/>
    <property type="project" value="UniProtKB-EC"/>
</dbReference>
<evidence type="ECO:0000256" key="8">
    <source>
        <dbReference type="ARBA" id="ARBA00048083"/>
    </source>
</evidence>
<evidence type="ECO:0000256" key="3">
    <source>
        <dbReference type="ARBA" id="ARBA00005466"/>
    </source>
</evidence>
<feature type="chain" id="PRO_5030647427" description="L-gulonolactone oxidase" evidence="9">
    <location>
        <begin position="33"/>
        <end position="1141"/>
    </location>
</feature>
<evidence type="ECO:0000256" key="6">
    <source>
        <dbReference type="ARBA" id="ARBA00022729"/>
    </source>
</evidence>
<protein>
    <recommendedName>
        <fullName evidence="4">L-gulonolactone oxidase</fullName>
        <ecNumber evidence="4">1.1.3.8</ecNumber>
    </recommendedName>
</protein>
<evidence type="ECO:0000256" key="4">
    <source>
        <dbReference type="ARBA" id="ARBA00013121"/>
    </source>
</evidence>
<dbReference type="AlphaFoldDB" id="A0A803KZU3"/>
<dbReference type="InterPro" id="IPR016166">
    <property type="entry name" value="FAD-bd_PCMH"/>
</dbReference>
<evidence type="ECO:0000313" key="11">
    <source>
        <dbReference type="EnsemblPlants" id="AUR62004553-RA:cds"/>
    </source>
</evidence>
<dbReference type="EnsemblPlants" id="AUR62004553-RA">
    <property type="protein sequence ID" value="AUR62004553-RA:cds"/>
    <property type="gene ID" value="AUR62004553"/>
</dbReference>
<dbReference type="Gene3D" id="3.30.465.10">
    <property type="match status" value="2"/>
</dbReference>
<comment type="cofactor">
    <cofactor evidence="1">
        <name>FAD</name>
        <dbReference type="ChEBI" id="CHEBI:57692"/>
    </cofactor>
</comment>
<dbReference type="OMA" id="LACPRNG"/>